<dbReference type="STRING" id="109376.A0A0D3CM95"/>
<reference evidence="18" key="2">
    <citation type="submission" date="2015-03" db="UniProtKB">
        <authorList>
            <consortium name="EnsemblPlants"/>
        </authorList>
    </citation>
    <scope>IDENTIFICATION</scope>
</reference>
<dbReference type="FunFam" id="3.30.200.20:FF:000162">
    <property type="entry name" value="Adenine nucleotide alpha hydrolase-like domain kinase"/>
    <property type="match status" value="1"/>
</dbReference>
<keyword evidence="4" id="KW-0808">Transferase</keyword>
<name>A0A0D3CM95_BRAOL</name>
<keyword evidence="7" id="KW-0418">Kinase</keyword>
<feature type="domain" description="Protein kinase" evidence="15">
    <location>
        <begin position="440"/>
        <end position="606"/>
    </location>
</feature>
<dbReference type="Gramene" id="Bo5g143280.1">
    <property type="protein sequence ID" value="Bo5g143280.1"/>
    <property type="gene ID" value="Bo5g143280"/>
</dbReference>
<evidence type="ECO:0000256" key="2">
    <source>
        <dbReference type="ARBA" id="ARBA00022471"/>
    </source>
</evidence>
<dbReference type="Gene3D" id="3.30.200.20">
    <property type="entry name" value="Phosphorylase Kinase, domain 1"/>
    <property type="match status" value="1"/>
</dbReference>
<dbReference type="PANTHER" id="PTHR32444:SF89">
    <property type="entry name" value="S GLYCOPROTEIN"/>
    <property type="match status" value="1"/>
</dbReference>
<dbReference type="CDD" id="cd01098">
    <property type="entry name" value="PAN_AP_plant"/>
    <property type="match status" value="1"/>
</dbReference>
<dbReference type="InterPro" id="IPR036426">
    <property type="entry name" value="Bulb-type_lectin_dom_sf"/>
</dbReference>
<evidence type="ECO:0000313" key="18">
    <source>
        <dbReference type="EnsemblPlants" id="Bo5g143280.1"/>
    </source>
</evidence>
<sequence length="606" mass="68988">MISFPSFFFLFFFFVPLSCFSSLVTLSGNKTIVSDGQEYECGFFQPDNLTSHWYLGIWLKEDPIRTSLWVANRDNPLTTPNGTLDIIDKELVLVDKDNARVWSAKLSREVDKSRMVAQLEDNGNLVVKSSKHSEEEYSWQSFDTPTDTLLPQMRLGINPNTKNHIVLKSWNSSIDPSSGYFSLGIEDESYEIFVIYLQHPHAENRYRSIVWNGFQFGDMPPILKQLDAPDSFVMTTYQSSKSRLTLTPDGDYEVYMWVQEETTWQLSWSTTQDSCFKDARCGSYGFCSKNTIPRCHCLQGFHPKNDVIESGGCARITAPKCKEDDKFMILKNMKLPENPDDTLHASALEACESLCRRECNCTAFARIKLQNGQNTDHRCITWIGELHDMQNYTVGGQDLHVRLKEPVPTQTQMMMTEIAGEDQLFAVMDLSTIVEATDNFSSTNVLGRGGFGIVYKGILPNGKEVAVKRLSNNSSQGTFEFRNEVTTILNILHKNLVRLLGCCCEGSERILVYEYLQNLSLDRFIFVDEARSRLLNWATRFRIINEIAQGLSYLHNFRDSPIIHRDLKPSNILLDTNMISKISDFGMAKILQSGQTEAETERLVGT</sequence>
<dbReference type="InterPro" id="IPR001480">
    <property type="entry name" value="Bulb-type_lectin_dom"/>
</dbReference>
<dbReference type="InterPro" id="IPR000858">
    <property type="entry name" value="S_locus_glycoprot_dom"/>
</dbReference>
<keyword evidence="2" id="KW-0713">Self-incompatibility</keyword>
<evidence type="ECO:0000256" key="10">
    <source>
        <dbReference type="ARBA" id="ARBA00023180"/>
    </source>
</evidence>
<dbReference type="CDD" id="cd00028">
    <property type="entry name" value="B_lectin"/>
    <property type="match status" value="1"/>
</dbReference>
<comment type="catalytic activity">
    <reaction evidence="11">
        <text>L-threonyl-[protein] + ATP = O-phospho-L-threonyl-[protein] + ADP + H(+)</text>
        <dbReference type="Rhea" id="RHEA:46608"/>
        <dbReference type="Rhea" id="RHEA-COMP:11060"/>
        <dbReference type="Rhea" id="RHEA-COMP:11605"/>
        <dbReference type="ChEBI" id="CHEBI:15378"/>
        <dbReference type="ChEBI" id="CHEBI:30013"/>
        <dbReference type="ChEBI" id="CHEBI:30616"/>
        <dbReference type="ChEBI" id="CHEBI:61977"/>
        <dbReference type="ChEBI" id="CHEBI:456216"/>
        <dbReference type="EC" id="2.7.11.1"/>
    </reaction>
</comment>
<protein>
    <recommendedName>
        <fullName evidence="1">non-specific serine/threonine protein kinase</fullName>
        <ecNumber evidence="1">2.7.11.1</ecNumber>
    </recommendedName>
</protein>
<proteinExistence type="predicted"/>
<dbReference type="Proteomes" id="UP000032141">
    <property type="component" value="Chromosome C5"/>
</dbReference>
<comment type="catalytic activity">
    <reaction evidence="12">
        <text>L-seryl-[protein] + ATP = O-phospho-L-seryl-[protein] + ADP + H(+)</text>
        <dbReference type="Rhea" id="RHEA:17989"/>
        <dbReference type="Rhea" id="RHEA-COMP:9863"/>
        <dbReference type="Rhea" id="RHEA-COMP:11604"/>
        <dbReference type="ChEBI" id="CHEBI:15378"/>
        <dbReference type="ChEBI" id="CHEBI:29999"/>
        <dbReference type="ChEBI" id="CHEBI:30616"/>
        <dbReference type="ChEBI" id="CHEBI:83421"/>
        <dbReference type="ChEBI" id="CHEBI:456216"/>
        <dbReference type="EC" id="2.7.11.1"/>
    </reaction>
</comment>
<dbReference type="HOGENOM" id="CLU_000288_116_2_1"/>
<dbReference type="Pfam" id="PF00069">
    <property type="entry name" value="Pkinase"/>
    <property type="match status" value="1"/>
</dbReference>
<evidence type="ECO:0000256" key="6">
    <source>
        <dbReference type="ARBA" id="ARBA00022741"/>
    </source>
</evidence>
<dbReference type="SUPFAM" id="SSF56112">
    <property type="entry name" value="Protein kinase-like (PK-like)"/>
    <property type="match status" value="1"/>
</dbReference>
<dbReference type="PROSITE" id="PS00108">
    <property type="entry name" value="PROTEIN_KINASE_ST"/>
    <property type="match status" value="1"/>
</dbReference>
<feature type="binding site" evidence="13">
    <location>
        <position position="468"/>
    </location>
    <ligand>
        <name>ATP</name>
        <dbReference type="ChEBI" id="CHEBI:30616"/>
    </ligand>
</feature>
<feature type="domain" description="Apple" evidence="17">
    <location>
        <begin position="321"/>
        <end position="404"/>
    </location>
</feature>
<evidence type="ECO:0000256" key="7">
    <source>
        <dbReference type="ARBA" id="ARBA00022777"/>
    </source>
</evidence>
<evidence type="ECO:0000256" key="8">
    <source>
        <dbReference type="ARBA" id="ARBA00022840"/>
    </source>
</evidence>
<dbReference type="Pfam" id="PF08276">
    <property type="entry name" value="PAN_2"/>
    <property type="match status" value="1"/>
</dbReference>
<evidence type="ECO:0000256" key="14">
    <source>
        <dbReference type="SAM" id="SignalP"/>
    </source>
</evidence>
<dbReference type="GO" id="GO:0060320">
    <property type="term" value="P:rejection of self pollen"/>
    <property type="evidence" value="ECO:0007669"/>
    <property type="project" value="UniProtKB-KW"/>
</dbReference>
<organism evidence="18 19">
    <name type="scientific">Brassica oleracea var. oleracea</name>
    <dbReference type="NCBI Taxonomy" id="109376"/>
    <lineage>
        <taxon>Eukaryota</taxon>
        <taxon>Viridiplantae</taxon>
        <taxon>Streptophyta</taxon>
        <taxon>Embryophyta</taxon>
        <taxon>Tracheophyta</taxon>
        <taxon>Spermatophyta</taxon>
        <taxon>Magnoliopsida</taxon>
        <taxon>eudicotyledons</taxon>
        <taxon>Gunneridae</taxon>
        <taxon>Pentapetalae</taxon>
        <taxon>rosids</taxon>
        <taxon>malvids</taxon>
        <taxon>Brassicales</taxon>
        <taxon>Brassicaceae</taxon>
        <taxon>Brassiceae</taxon>
        <taxon>Brassica</taxon>
    </lineage>
</organism>
<evidence type="ECO:0000256" key="13">
    <source>
        <dbReference type="PROSITE-ProRule" id="PRU10141"/>
    </source>
</evidence>
<evidence type="ECO:0000259" key="17">
    <source>
        <dbReference type="PROSITE" id="PS50948"/>
    </source>
</evidence>
<accession>A0A0D3CM95</accession>
<dbReference type="SMART" id="SM00108">
    <property type="entry name" value="B_lectin"/>
    <property type="match status" value="1"/>
</dbReference>
<reference evidence="18 19" key="1">
    <citation type="journal article" date="2014" name="Genome Biol.">
        <title>Transcriptome and methylome profiling reveals relics of genome dominance in the mesopolyploid Brassica oleracea.</title>
        <authorList>
            <person name="Parkin I.A."/>
            <person name="Koh C."/>
            <person name="Tang H."/>
            <person name="Robinson S.J."/>
            <person name="Kagale S."/>
            <person name="Clarke W.E."/>
            <person name="Town C.D."/>
            <person name="Nixon J."/>
            <person name="Krishnakumar V."/>
            <person name="Bidwell S.L."/>
            <person name="Denoeud F."/>
            <person name="Belcram H."/>
            <person name="Links M.G."/>
            <person name="Just J."/>
            <person name="Clarke C."/>
            <person name="Bender T."/>
            <person name="Huebert T."/>
            <person name="Mason A.S."/>
            <person name="Pires J.C."/>
            <person name="Barker G."/>
            <person name="Moore J."/>
            <person name="Walley P.G."/>
            <person name="Manoli S."/>
            <person name="Batley J."/>
            <person name="Edwards D."/>
            <person name="Nelson M.N."/>
            <person name="Wang X."/>
            <person name="Paterson A.H."/>
            <person name="King G."/>
            <person name="Bancroft I."/>
            <person name="Chalhoub B."/>
            <person name="Sharpe A.G."/>
        </authorList>
    </citation>
    <scope>NUCLEOTIDE SEQUENCE</scope>
    <source>
        <strain evidence="18 19">cv. TO1000</strain>
    </source>
</reference>
<dbReference type="InterPro" id="IPR008271">
    <property type="entry name" value="Ser/Thr_kinase_AS"/>
</dbReference>
<dbReference type="InterPro" id="IPR011009">
    <property type="entry name" value="Kinase-like_dom_sf"/>
</dbReference>
<dbReference type="eggNOG" id="ENOG502QS2H">
    <property type="taxonomic scope" value="Eukaryota"/>
</dbReference>
<dbReference type="PANTHER" id="PTHR32444">
    <property type="entry name" value="BULB-TYPE LECTIN DOMAIN-CONTAINING PROTEIN"/>
    <property type="match status" value="1"/>
</dbReference>
<dbReference type="PROSITE" id="PS50948">
    <property type="entry name" value="PAN"/>
    <property type="match status" value="1"/>
</dbReference>
<evidence type="ECO:0000256" key="1">
    <source>
        <dbReference type="ARBA" id="ARBA00012513"/>
    </source>
</evidence>
<dbReference type="OMA" id="MIVEATN"/>
<dbReference type="Gene3D" id="2.90.10.10">
    <property type="entry name" value="Bulb-type lectin domain"/>
    <property type="match status" value="1"/>
</dbReference>
<evidence type="ECO:0000256" key="5">
    <source>
        <dbReference type="ARBA" id="ARBA00022729"/>
    </source>
</evidence>
<dbReference type="PROSITE" id="PS50011">
    <property type="entry name" value="PROTEIN_KINASE_DOM"/>
    <property type="match status" value="1"/>
</dbReference>
<dbReference type="PROSITE" id="PS00107">
    <property type="entry name" value="PROTEIN_KINASE_ATP"/>
    <property type="match status" value="1"/>
</dbReference>
<evidence type="ECO:0000256" key="11">
    <source>
        <dbReference type="ARBA" id="ARBA00047899"/>
    </source>
</evidence>
<keyword evidence="5 14" id="KW-0732">Signal</keyword>
<keyword evidence="19" id="KW-1185">Reference proteome</keyword>
<dbReference type="InterPro" id="IPR003609">
    <property type="entry name" value="Pan_app"/>
</dbReference>
<dbReference type="SMART" id="SM00220">
    <property type="entry name" value="S_TKc"/>
    <property type="match status" value="1"/>
</dbReference>
<dbReference type="Gene3D" id="1.10.510.10">
    <property type="entry name" value="Transferase(Phosphotransferase) domain 1"/>
    <property type="match status" value="1"/>
</dbReference>
<dbReference type="InterPro" id="IPR000719">
    <property type="entry name" value="Prot_kinase_dom"/>
</dbReference>
<evidence type="ECO:0000256" key="9">
    <source>
        <dbReference type="ARBA" id="ARBA00023157"/>
    </source>
</evidence>
<feature type="chain" id="PRO_5002259544" description="non-specific serine/threonine protein kinase" evidence="14">
    <location>
        <begin position="20"/>
        <end position="606"/>
    </location>
</feature>
<feature type="signal peptide" evidence="14">
    <location>
        <begin position="1"/>
        <end position="19"/>
    </location>
</feature>
<dbReference type="AlphaFoldDB" id="A0A0D3CM95"/>
<dbReference type="PROSITE" id="PS50927">
    <property type="entry name" value="BULB_LECTIN"/>
    <property type="match status" value="1"/>
</dbReference>
<evidence type="ECO:0000259" key="16">
    <source>
        <dbReference type="PROSITE" id="PS50927"/>
    </source>
</evidence>
<evidence type="ECO:0000256" key="3">
    <source>
        <dbReference type="ARBA" id="ARBA00022527"/>
    </source>
</evidence>
<keyword evidence="8 13" id="KW-0067">ATP-binding</keyword>
<evidence type="ECO:0000259" key="15">
    <source>
        <dbReference type="PROSITE" id="PS50011"/>
    </source>
</evidence>
<dbReference type="InterPro" id="IPR017441">
    <property type="entry name" value="Protein_kinase_ATP_BS"/>
</dbReference>
<evidence type="ECO:0000256" key="12">
    <source>
        <dbReference type="ARBA" id="ARBA00048679"/>
    </source>
</evidence>
<dbReference type="FunFam" id="1.10.510.10:FF:001023">
    <property type="entry name" value="Os07g0541700 protein"/>
    <property type="match status" value="1"/>
</dbReference>
<keyword evidence="3" id="KW-0723">Serine/threonine-protein kinase</keyword>
<dbReference type="Pfam" id="PF01453">
    <property type="entry name" value="B_lectin"/>
    <property type="match status" value="1"/>
</dbReference>
<dbReference type="Pfam" id="PF00954">
    <property type="entry name" value="S_locus_glycop"/>
    <property type="match status" value="1"/>
</dbReference>
<dbReference type="SUPFAM" id="SSF51110">
    <property type="entry name" value="alpha-D-mannose-specific plant lectins"/>
    <property type="match status" value="1"/>
</dbReference>
<evidence type="ECO:0000256" key="4">
    <source>
        <dbReference type="ARBA" id="ARBA00022679"/>
    </source>
</evidence>
<keyword evidence="10" id="KW-0325">Glycoprotein</keyword>
<dbReference type="EnsemblPlants" id="Bo5g143280.1">
    <property type="protein sequence ID" value="Bo5g143280.1"/>
    <property type="gene ID" value="Bo5g143280"/>
</dbReference>
<evidence type="ECO:0000313" key="19">
    <source>
        <dbReference type="Proteomes" id="UP000032141"/>
    </source>
</evidence>
<keyword evidence="6 13" id="KW-0547">Nucleotide-binding</keyword>
<feature type="domain" description="Bulb-type lectin" evidence="16">
    <location>
        <begin position="17"/>
        <end position="140"/>
    </location>
</feature>
<dbReference type="GO" id="GO:0004674">
    <property type="term" value="F:protein serine/threonine kinase activity"/>
    <property type="evidence" value="ECO:0007669"/>
    <property type="project" value="UniProtKB-KW"/>
</dbReference>
<dbReference type="EC" id="2.7.11.1" evidence="1"/>
<keyword evidence="9" id="KW-1015">Disulfide bond</keyword>
<dbReference type="GO" id="GO:0005524">
    <property type="term" value="F:ATP binding"/>
    <property type="evidence" value="ECO:0007669"/>
    <property type="project" value="UniProtKB-UniRule"/>
</dbReference>
<dbReference type="SMART" id="SM00473">
    <property type="entry name" value="PAN_AP"/>
    <property type="match status" value="1"/>
</dbReference>